<proteinExistence type="predicted"/>
<name>A0A5D4SMU5_9BACI</name>
<evidence type="ECO:0000313" key="3">
    <source>
        <dbReference type="EMBL" id="TYS63518.1"/>
    </source>
</evidence>
<evidence type="ECO:0000313" key="4">
    <source>
        <dbReference type="Proteomes" id="UP000322524"/>
    </source>
</evidence>
<evidence type="ECO:0000259" key="2">
    <source>
        <dbReference type="Pfam" id="PF18862"/>
    </source>
</evidence>
<evidence type="ECO:0000259" key="1">
    <source>
        <dbReference type="Pfam" id="PF18739"/>
    </source>
</evidence>
<dbReference type="EMBL" id="VTEV01000010">
    <property type="protein sequence ID" value="TYS63518.1"/>
    <property type="molecule type" value="Genomic_DNA"/>
</dbReference>
<reference evidence="3 4" key="1">
    <citation type="submission" date="2019-08" db="EMBL/GenBank/DDBJ databases">
        <title>Bacillus genomes from the desert of Cuatro Cienegas, Coahuila.</title>
        <authorList>
            <person name="Olmedo-Alvarez G."/>
        </authorList>
    </citation>
    <scope>NUCLEOTIDE SEQUENCE [LARGE SCALE GENOMIC DNA]</scope>
    <source>
        <strain evidence="3 4">CH28_1T</strain>
    </source>
</reference>
<dbReference type="AlphaFoldDB" id="A0A5D4SMU5"/>
<gene>
    <name evidence="3" type="ORF">FZC76_20080</name>
</gene>
<dbReference type="Pfam" id="PF18739">
    <property type="entry name" value="HEPN_Apea"/>
    <property type="match status" value="1"/>
</dbReference>
<dbReference type="InterPro" id="IPR041223">
    <property type="entry name" value="ApeA_NTD"/>
</dbReference>
<accession>A0A5D4SMU5</accession>
<feature type="domain" description="ApeA N-terminal" evidence="2">
    <location>
        <begin position="6"/>
        <end position="271"/>
    </location>
</feature>
<dbReference type="RefSeq" id="WP_148989934.1">
    <property type="nucleotide sequence ID" value="NZ_VTEV01000010.1"/>
</dbReference>
<dbReference type="OrthoDB" id="6198809at2"/>
<protein>
    <submittedName>
        <fullName evidence="3">Uncharacterized protein</fullName>
    </submittedName>
</protein>
<organism evidence="3 4">
    <name type="scientific">Sutcliffiella horikoshii</name>
    <dbReference type="NCBI Taxonomy" id="79883"/>
    <lineage>
        <taxon>Bacteria</taxon>
        <taxon>Bacillati</taxon>
        <taxon>Bacillota</taxon>
        <taxon>Bacilli</taxon>
        <taxon>Bacillales</taxon>
        <taxon>Bacillaceae</taxon>
        <taxon>Sutcliffiella</taxon>
    </lineage>
</organism>
<dbReference type="InterPro" id="IPR041229">
    <property type="entry name" value="HEPN_Apea"/>
</dbReference>
<sequence length="467" mass="54987">MAEIRYGGKWTITSDKEKNKYDGQLTVNDQEGLIHLELYHFDSKREHMFANTLIPKKIECINGVLSNGAIITLMDCTVYSRKAEVFSKNTVILTAKYALNGVNIEAADQAVFKRFLFDLSYITDWADLNKFETKYDEDSNYSLVYRGKSNVTLFEDTGKKITLKPDYHVDHGKDDRGKVTLSKAVKVILEYDTPCTYEQAITEVHKVMNLVSFGTGNKIDIIKVEAFNISLNNIDIGEKTIERTIEIFNSYTYRDLYPQGHPYFYLFTLGDLVTGDDNYAIKWFNNYEKLEPVIELYLDLYRYNMTHERAFLNVIQALETYHTRIKANYKKEYEKRSYEVVSSCPPYIKEQHLECLFGEDQKRTRHVLLKGRLYDLFLADFEIMFMSGYKTQYDFILKAVATRHYYTHYDEKKKDKIFTKDEIEESIYWLKTVLEYHLLKGLGFPQDYLQKKVVQQRQYIDNNFGPY</sequence>
<dbReference type="Pfam" id="PF18862">
    <property type="entry name" value="ApeA_NTD1"/>
    <property type="match status" value="1"/>
</dbReference>
<comment type="caution">
    <text evidence="3">The sequence shown here is derived from an EMBL/GenBank/DDBJ whole genome shotgun (WGS) entry which is preliminary data.</text>
</comment>
<feature type="domain" description="Apea-like HEPN" evidence="1">
    <location>
        <begin position="312"/>
        <end position="447"/>
    </location>
</feature>
<dbReference type="Proteomes" id="UP000322524">
    <property type="component" value="Unassembled WGS sequence"/>
</dbReference>